<evidence type="ECO:0000256" key="2">
    <source>
        <dbReference type="SAM" id="Phobius"/>
    </source>
</evidence>
<organism evidence="3 4">
    <name type="scientific">Pseudochrobactrum saccharolyticum</name>
    <dbReference type="NCBI Taxonomy" id="354352"/>
    <lineage>
        <taxon>Bacteria</taxon>
        <taxon>Pseudomonadati</taxon>
        <taxon>Pseudomonadota</taxon>
        <taxon>Alphaproteobacteria</taxon>
        <taxon>Hyphomicrobiales</taxon>
        <taxon>Brucellaceae</taxon>
        <taxon>Pseudochrobactrum</taxon>
    </lineage>
</organism>
<evidence type="ECO:0000313" key="3">
    <source>
        <dbReference type="EMBL" id="MBB5092059.1"/>
    </source>
</evidence>
<gene>
    <name evidence="3" type="ORF">HNQ68_002604</name>
</gene>
<feature type="compositionally biased region" description="Basic and acidic residues" evidence="1">
    <location>
        <begin position="155"/>
        <end position="167"/>
    </location>
</feature>
<name>A0A7W8AKL8_9HYPH</name>
<feature type="compositionally biased region" description="Low complexity" evidence="1">
    <location>
        <begin position="126"/>
        <end position="142"/>
    </location>
</feature>
<keyword evidence="2" id="KW-1133">Transmembrane helix</keyword>
<dbReference type="Proteomes" id="UP000531231">
    <property type="component" value="Unassembled WGS sequence"/>
</dbReference>
<keyword evidence="2" id="KW-0472">Membrane</keyword>
<dbReference type="AlphaFoldDB" id="A0A7W8AKL8"/>
<dbReference type="RefSeq" id="WP_246176124.1">
    <property type="nucleotide sequence ID" value="NZ_JACHIL010000004.1"/>
</dbReference>
<evidence type="ECO:0000256" key="1">
    <source>
        <dbReference type="SAM" id="MobiDB-lite"/>
    </source>
</evidence>
<feature type="transmembrane region" description="Helical" evidence="2">
    <location>
        <begin position="25"/>
        <end position="46"/>
    </location>
</feature>
<evidence type="ECO:0000313" key="4">
    <source>
        <dbReference type="Proteomes" id="UP000531231"/>
    </source>
</evidence>
<comment type="caution">
    <text evidence="3">The sequence shown here is derived from an EMBL/GenBank/DDBJ whole genome shotgun (WGS) entry which is preliminary data.</text>
</comment>
<keyword evidence="4" id="KW-1185">Reference proteome</keyword>
<dbReference type="EMBL" id="JACHIL010000004">
    <property type="protein sequence ID" value="MBB5092059.1"/>
    <property type="molecule type" value="Genomic_DNA"/>
</dbReference>
<feature type="region of interest" description="Disordered" evidence="1">
    <location>
        <begin position="122"/>
        <end position="167"/>
    </location>
</feature>
<proteinExistence type="predicted"/>
<feature type="transmembrane region" description="Helical" evidence="2">
    <location>
        <begin position="67"/>
        <end position="92"/>
    </location>
</feature>
<keyword evidence="2" id="KW-0812">Transmembrane</keyword>
<reference evidence="3 4" key="1">
    <citation type="submission" date="2020-08" db="EMBL/GenBank/DDBJ databases">
        <title>Genomic Encyclopedia of Type Strains, Phase IV (KMG-IV): sequencing the most valuable type-strain genomes for metagenomic binning, comparative biology and taxonomic classification.</title>
        <authorList>
            <person name="Goeker M."/>
        </authorList>
    </citation>
    <scope>NUCLEOTIDE SEQUENCE [LARGE SCALE GENOMIC DNA]</scope>
    <source>
        <strain evidence="3 4">DSM 25620</strain>
    </source>
</reference>
<protein>
    <submittedName>
        <fullName evidence="3">Uncharacterized protein</fullName>
    </submittedName>
</protein>
<accession>A0A7W8AKL8</accession>
<sequence>MDVSKHPIAIDHVPAFITAPGQTDILFNFVIVFLICMIFAVGTLYLRLHALPEQMAHRTNKVQLQVVAVLALIALFTHNQLFWIAALLLAMIELPNFITPVTSMAKSLNRIARSTYVPQNYPPASAPAAQQPAPVAEAAAKPVETVQPQAAQDGHSSHNPDQNGEKQ</sequence>